<dbReference type="InterPro" id="IPR041881">
    <property type="entry name" value="PqqD_sf"/>
</dbReference>
<evidence type="ECO:0000313" key="1">
    <source>
        <dbReference type="EMBL" id="CBH23191.1"/>
    </source>
</evidence>
<proteinExistence type="predicted"/>
<evidence type="ECO:0000313" key="2">
    <source>
        <dbReference type="Proteomes" id="UP000000933"/>
    </source>
</evidence>
<dbReference type="AlphaFoldDB" id="D5H586"/>
<dbReference type="Gene3D" id="1.10.10.1150">
    <property type="entry name" value="Coenzyme PQQ synthesis protein D (PqqD)"/>
    <property type="match status" value="1"/>
</dbReference>
<dbReference type="EMBL" id="FP565814">
    <property type="protein sequence ID" value="CBH23191.1"/>
    <property type="molecule type" value="Genomic_DNA"/>
</dbReference>
<dbReference type="Pfam" id="PF05402">
    <property type="entry name" value="PqqD"/>
    <property type="match status" value="1"/>
</dbReference>
<gene>
    <name evidence="1" type="ordered locus">SRM_00270</name>
</gene>
<reference evidence="1 2" key="1">
    <citation type="journal article" date="2010" name="ISME J.">
        <title>Fine-scale evolution: genomic, phenotypic and ecological differentiation in two coexisting Salinibacter ruber strains.</title>
        <authorList>
            <person name="Pena A."/>
            <person name="Teeling H."/>
            <person name="Huerta-Cepas J."/>
            <person name="Santos F."/>
            <person name="Yarza P."/>
            <person name="Brito-Echeverria J."/>
            <person name="Lucio M."/>
            <person name="Schmitt-Kopplin P."/>
            <person name="Meseguer I."/>
            <person name="Schenowitz C."/>
            <person name="Dossat C."/>
            <person name="Barbe V."/>
            <person name="Dopazo J."/>
            <person name="Rossello-Mora R."/>
            <person name="Schuler M."/>
            <person name="Glockner F.O."/>
            <person name="Amann R."/>
            <person name="Gabaldon T."/>
            <person name="Anton J."/>
        </authorList>
    </citation>
    <scope>NUCLEOTIDE SEQUENCE [LARGE SCALE GENOMIC DNA]</scope>
    <source>
        <strain evidence="1 2">M8</strain>
    </source>
</reference>
<name>D5H586_SALRM</name>
<organism evidence="1 2">
    <name type="scientific">Salinibacter ruber (strain M8)</name>
    <dbReference type="NCBI Taxonomy" id="761659"/>
    <lineage>
        <taxon>Bacteria</taxon>
        <taxon>Pseudomonadati</taxon>
        <taxon>Rhodothermota</taxon>
        <taxon>Rhodothermia</taxon>
        <taxon>Rhodothermales</taxon>
        <taxon>Salinibacteraceae</taxon>
        <taxon>Salinibacter</taxon>
    </lineage>
</organism>
<evidence type="ECO:0008006" key="3">
    <source>
        <dbReference type="Google" id="ProtNLM"/>
    </source>
</evidence>
<dbReference type="Proteomes" id="UP000000933">
    <property type="component" value="Chromosome"/>
</dbReference>
<dbReference type="HOGENOM" id="CLU_159325_2_1_10"/>
<reference evidence="2" key="2">
    <citation type="submission" date="2010-04" db="EMBL/GenBank/DDBJ databases">
        <title>Genome sequence of Salinibacter ruber M8.</title>
        <authorList>
            <consortium name="Genoscope"/>
        </authorList>
    </citation>
    <scope>NUCLEOTIDE SEQUENCE [LARGE SCALE GENOMIC DNA]</scope>
    <source>
        <strain evidence="2">M8</strain>
    </source>
</reference>
<protein>
    <recommendedName>
        <fullName evidence="3">Coenzyme PQQ synthesis protein D (PqqD)</fullName>
    </recommendedName>
</protein>
<dbReference type="KEGG" id="srm:SRM_00270"/>
<sequence length="96" mass="10633">METTMIDESSVVVAADHQTSTEVDGESVILDLEEGVYYGLNPMGARIWSKIQEPTAVEEITGAITAEYDVSAERCREDVLSLLRDLKENELIEIAE</sequence>
<accession>D5H586</accession>
<dbReference type="InterPro" id="IPR008792">
    <property type="entry name" value="PQQD"/>
</dbReference>